<feature type="transmembrane region" description="Helical" evidence="1">
    <location>
        <begin position="42"/>
        <end position="63"/>
    </location>
</feature>
<keyword evidence="1" id="KW-0812">Transmembrane</keyword>
<dbReference type="OrthoDB" id="1201186at2"/>
<dbReference type="AlphaFoldDB" id="A0A4R0N741"/>
<keyword evidence="1" id="KW-0472">Membrane</keyword>
<dbReference type="SUPFAM" id="SSF50022">
    <property type="entry name" value="ISP domain"/>
    <property type="match status" value="1"/>
</dbReference>
<gene>
    <name evidence="2" type="ORF">EZ428_07000</name>
</gene>
<dbReference type="RefSeq" id="WP_131552371.1">
    <property type="nucleotide sequence ID" value="NZ_SJSK01000001.1"/>
</dbReference>
<organism evidence="2 3">
    <name type="scientific">Pedobacter frigiditerrae</name>
    <dbReference type="NCBI Taxonomy" id="2530452"/>
    <lineage>
        <taxon>Bacteria</taxon>
        <taxon>Pseudomonadati</taxon>
        <taxon>Bacteroidota</taxon>
        <taxon>Sphingobacteriia</taxon>
        <taxon>Sphingobacteriales</taxon>
        <taxon>Sphingobacteriaceae</taxon>
        <taxon>Pedobacter</taxon>
    </lineage>
</organism>
<evidence type="ECO:0000256" key="1">
    <source>
        <dbReference type="SAM" id="Phobius"/>
    </source>
</evidence>
<name>A0A4R0N741_9SPHI</name>
<sequence>MRKYIGLVLVILLFTSCAKEETLIPDLPVNFSAPLTDPRLSRLSTAGGAVTLTGYGVAGIIIYRRADNAYVAYDRCSTVNPEQKNAVVVDDPNLTATDQVSGAKYSMYDGSPVKAPAKTSLKQYGVTIAGNTLQVTN</sequence>
<keyword evidence="3" id="KW-1185">Reference proteome</keyword>
<dbReference type="Proteomes" id="UP000292884">
    <property type="component" value="Unassembled WGS sequence"/>
</dbReference>
<dbReference type="EMBL" id="SJSK01000001">
    <property type="protein sequence ID" value="TCC94512.1"/>
    <property type="molecule type" value="Genomic_DNA"/>
</dbReference>
<comment type="caution">
    <text evidence="2">The sequence shown here is derived from an EMBL/GenBank/DDBJ whole genome shotgun (WGS) entry which is preliminary data.</text>
</comment>
<reference evidence="2 3" key="1">
    <citation type="submission" date="2019-02" db="EMBL/GenBank/DDBJ databases">
        <title>Pedobacter sp. RP-1-13 sp. nov., isolated from Arctic soil.</title>
        <authorList>
            <person name="Dahal R.H."/>
        </authorList>
    </citation>
    <scope>NUCLEOTIDE SEQUENCE [LARGE SCALE GENOMIC DNA]</scope>
    <source>
        <strain evidence="2 3">RP-1-13</strain>
    </source>
</reference>
<evidence type="ECO:0000313" key="2">
    <source>
        <dbReference type="EMBL" id="TCC94512.1"/>
    </source>
</evidence>
<keyword evidence="1" id="KW-1133">Transmembrane helix</keyword>
<accession>A0A4R0N741</accession>
<dbReference type="InterPro" id="IPR036922">
    <property type="entry name" value="Rieske_2Fe-2S_sf"/>
</dbReference>
<evidence type="ECO:0000313" key="3">
    <source>
        <dbReference type="Proteomes" id="UP000292884"/>
    </source>
</evidence>
<proteinExistence type="predicted"/>
<protein>
    <submittedName>
        <fullName evidence="2">Uncharacterized protein</fullName>
    </submittedName>
</protein>
<dbReference type="PROSITE" id="PS51257">
    <property type="entry name" value="PROKAR_LIPOPROTEIN"/>
    <property type="match status" value="1"/>
</dbReference>
<dbReference type="Gene3D" id="2.102.10.10">
    <property type="entry name" value="Rieske [2Fe-2S] iron-sulphur domain"/>
    <property type="match status" value="1"/>
</dbReference>
<dbReference type="GO" id="GO:0051537">
    <property type="term" value="F:2 iron, 2 sulfur cluster binding"/>
    <property type="evidence" value="ECO:0007669"/>
    <property type="project" value="InterPro"/>
</dbReference>